<protein>
    <submittedName>
        <fullName evidence="5">DNA-directed RNA polymerase II subunit RPB4</fullName>
    </submittedName>
</protein>
<evidence type="ECO:0000256" key="2">
    <source>
        <dbReference type="ARBA" id="ARBA00023242"/>
    </source>
</evidence>
<dbReference type="AlphaFoldDB" id="A0A2H9TMY5"/>
<gene>
    <name evidence="5" type="ORF">PSACC_01074</name>
</gene>
<dbReference type="Gene3D" id="1.20.1250.40">
    <property type="match status" value="1"/>
</dbReference>
<dbReference type="Proteomes" id="UP000240830">
    <property type="component" value="Unassembled WGS sequence"/>
</dbReference>
<dbReference type="GO" id="GO:0000428">
    <property type="term" value="C:DNA-directed RNA polymerase complex"/>
    <property type="evidence" value="ECO:0007669"/>
    <property type="project" value="UniProtKB-KW"/>
</dbReference>
<dbReference type="OrthoDB" id="2186918at2759"/>
<dbReference type="STRING" id="1246581.A0A2H9TMY5"/>
<evidence type="ECO:0000313" key="6">
    <source>
        <dbReference type="Proteomes" id="UP000240830"/>
    </source>
</evidence>
<dbReference type="GO" id="GO:0006352">
    <property type="term" value="P:DNA-templated transcription initiation"/>
    <property type="evidence" value="ECO:0007669"/>
    <property type="project" value="InterPro"/>
</dbReference>
<evidence type="ECO:0000256" key="3">
    <source>
        <dbReference type="ARBA" id="ARBA00025724"/>
    </source>
</evidence>
<accession>A0A2H9TMY5</accession>
<dbReference type="GO" id="GO:0005634">
    <property type="term" value="C:nucleus"/>
    <property type="evidence" value="ECO:0007669"/>
    <property type="project" value="UniProtKB-SubCell"/>
</dbReference>
<keyword evidence="5" id="KW-0804">Transcription</keyword>
<keyword evidence="5" id="KW-0240">DNA-directed RNA polymerase</keyword>
<keyword evidence="2" id="KW-0539">Nucleus</keyword>
<dbReference type="InterPro" id="IPR005574">
    <property type="entry name" value="Rpb4/RPC9"/>
</dbReference>
<comment type="caution">
    <text evidence="5">The sequence shown here is derived from an EMBL/GenBank/DDBJ whole genome shotgun (WGS) entry which is preliminary data.</text>
</comment>
<comment type="similarity">
    <text evidence="3">Belongs to the eukaryotic RPB4 RNA polymerase subunit family.</text>
</comment>
<name>A0A2H9TMY5_9FUNG</name>
<dbReference type="InterPro" id="IPR038324">
    <property type="entry name" value="Rpb4/RPC9_sf"/>
</dbReference>
<dbReference type="PANTHER" id="PTHR21297">
    <property type="entry name" value="DNA-DIRECTED RNA POLYMERASE II"/>
    <property type="match status" value="1"/>
</dbReference>
<dbReference type="SMART" id="SM00657">
    <property type="entry name" value="RPOL4c"/>
    <property type="match status" value="1"/>
</dbReference>
<sequence length="130" mass="14874">MSRFSKQQVETDAATLQLGDEVLLLLQDVQERRREEAMTLPLPPPSKIFTECLEYVKTFSQYTNRELVRAIRQTMLSSHLSEFEMGQIGNLAPSTSEEAKQLIPSLVGKIEDEELQKILDDLATTRRYEA</sequence>
<feature type="domain" description="RNA polymerase Rpb4/RPC9 core" evidence="4">
    <location>
        <begin position="7"/>
        <end position="129"/>
    </location>
</feature>
<dbReference type="InterPro" id="IPR010997">
    <property type="entry name" value="HRDC-like_sf"/>
</dbReference>
<keyword evidence="6" id="KW-1185">Reference proteome</keyword>
<dbReference type="InterPro" id="IPR006590">
    <property type="entry name" value="RNA_pol_Rpb4/RPC9_core"/>
</dbReference>
<comment type="subcellular location">
    <subcellularLocation>
        <location evidence="1">Nucleus</location>
    </subcellularLocation>
</comment>
<organism evidence="5 6">
    <name type="scientific">Paramicrosporidium saccamoebae</name>
    <dbReference type="NCBI Taxonomy" id="1246581"/>
    <lineage>
        <taxon>Eukaryota</taxon>
        <taxon>Fungi</taxon>
        <taxon>Fungi incertae sedis</taxon>
        <taxon>Cryptomycota</taxon>
        <taxon>Cryptomycota incertae sedis</taxon>
        <taxon>Paramicrosporidium</taxon>
    </lineage>
</organism>
<dbReference type="SUPFAM" id="SSF47819">
    <property type="entry name" value="HRDC-like"/>
    <property type="match status" value="1"/>
</dbReference>
<dbReference type="EMBL" id="MTSL01000077">
    <property type="protein sequence ID" value="PJF19104.1"/>
    <property type="molecule type" value="Genomic_DNA"/>
</dbReference>
<evidence type="ECO:0000313" key="5">
    <source>
        <dbReference type="EMBL" id="PJF19104.1"/>
    </source>
</evidence>
<dbReference type="InterPro" id="IPR045222">
    <property type="entry name" value="Rpb4-like"/>
</dbReference>
<evidence type="ECO:0000256" key="1">
    <source>
        <dbReference type="ARBA" id="ARBA00004123"/>
    </source>
</evidence>
<dbReference type="Pfam" id="PF03874">
    <property type="entry name" value="RNA_pol_Rpb4"/>
    <property type="match status" value="1"/>
</dbReference>
<evidence type="ECO:0000259" key="4">
    <source>
        <dbReference type="SMART" id="SM00657"/>
    </source>
</evidence>
<reference evidence="5 6" key="1">
    <citation type="submission" date="2016-10" db="EMBL/GenBank/DDBJ databases">
        <title>The genome of Paramicrosporidium saccamoebae is the missing link in understanding Cryptomycota and Microsporidia evolution.</title>
        <authorList>
            <person name="Quandt C.A."/>
            <person name="Beaudet D."/>
            <person name="Corsaro D."/>
            <person name="Michel R."/>
            <person name="Corradi N."/>
            <person name="James T."/>
        </authorList>
    </citation>
    <scope>NUCLEOTIDE SEQUENCE [LARGE SCALE GENOMIC DNA]</scope>
    <source>
        <strain evidence="5 6">KSL3</strain>
    </source>
</reference>
<proteinExistence type="inferred from homology"/>
<dbReference type="GO" id="GO:0000166">
    <property type="term" value="F:nucleotide binding"/>
    <property type="evidence" value="ECO:0007669"/>
    <property type="project" value="InterPro"/>
</dbReference>